<dbReference type="Pfam" id="PF08282">
    <property type="entry name" value="Hydrolase_3"/>
    <property type="match status" value="1"/>
</dbReference>
<dbReference type="InterPro" id="IPR000150">
    <property type="entry name" value="Cof"/>
</dbReference>
<dbReference type="AlphaFoldDB" id="A0A0U9H334"/>
<dbReference type="EMBL" id="BBXV01000012">
    <property type="protein sequence ID" value="GAQ17006.1"/>
    <property type="molecule type" value="Genomic_DNA"/>
</dbReference>
<proteinExistence type="predicted"/>
<dbReference type="Gene3D" id="3.40.50.1000">
    <property type="entry name" value="HAD superfamily/HAD-like"/>
    <property type="match status" value="1"/>
</dbReference>
<dbReference type="GO" id="GO:0000287">
    <property type="term" value="F:magnesium ion binding"/>
    <property type="evidence" value="ECO:0007669"/>
    <property type="project" value="TreeGrafter"/>
</dbReference>
<gene>
    <name evidence="1" type="ORF">OPHB3_0931</name>
</gene>
<dbReference type="SUPFAM" id="SSF56784">
    <property type="entry name" value="HAD-like"/>
    <property type="match status" value="1"/>
</dbReference>
<comment type="caution">
    <text evidence="1">The sequence shown here is derived from an EMBL/GenBank/DDBJ whole genome shotgun (WGS) entry which is preliminary data.</text>
</comment>
<dbReference type="NCBIfam" id="TIGR00099">
    <property type="entry name" value="Cof-subfamily"/>
    <property type="match status" value="1"/>
</dbReference>
<name>A0A0U9H334_9BACI</name>
<dbReference type="PANTHER" id="PTHR10000">
    <property type="entry name" value="PHOSPHOSERINE PHOSPHATASE"/>
    <property type="match status" value="1"/>
</dbReference>
<evidence type="ECO:0000313" key="1">
    <source>
        <dbReference type="EMBL" id="GAQ17006.1"/>
    </source>
</evidence>
<dbReference type="Gene3D" id="3.30.1240.10">
    <property type="match status" value="1"/>
</dbReference>
<keyword evidence="1" id="KW-0378">Hydrolase</keyword>
<dbReference type="CDD" id="cd07516">
    <property type="entry name" value="HAD_Pase"/>
    <property type="match status" value="1"/>
</dbReference>
<protein>
    <submittedName>
        <fullName evidence="1">Hydrolase Cof</fullName>
    </submittedName>
</protein>
<dbReference type="Proteomes" id="UP000052946">
    <property type="component" value="Unassembled WGS sequence"/>
</dbReference>
<dbReference type="RefSeq" id="WP_058949574.1">
    <property type="nucleotide sequence ID" value="NZ_BBXV01000012.1"/>
</dbReference>
<dbReference type="SFLD" id="SFLDS00003">
    <property type="entry name" value="Haloacid_Dehalogenase"/>
    <property type="match status" value="1"/>
</dbReference>
<dbReference type="SFLD" id="SFLDG01140">
    <property type="entry name" value="C2.B:_Phosphomannomutase_and_P"/>
    <property type="match status" value="1"/>
</dbReference>
<organism evidence="1 2">
    <name type="scientific">Oceanobacillus picturae</name>
    <dbReference type="NCBI Taxonomy" id="171693"/>
    <lineage>
        <taxon>Bacteria</taxon>
        <taxon>Bacillati</taxon>
        <taxon>Bacillota</taxon>
        <taxon>Bacilli</taxon>
        <taxon>Bacillales</taxon>
        <taxon>Bacillaceae</taxon>
        <taxon>Oceanobacillus</taxon>
    </lineage>
</organism>
<reference evidence="2" key="1">
    <citation type="submission" date="2015-07" db="EMBL/GenBank/DDBJ databases">
        <title>Draft Genome Sequence of Oceanobacillus picturae Heshi-B3 that Was Isolated from Fermented Rice Bran with Aging Salted Mackerel, Which Was Named Heshiko as Traditional Fermented Seafood in Japan.</title>
        <authorList>
            <person name="Akuzawa S."/>
            <person name="Nakagawa J."/>
            <person name="Kanekatsu T."/>
            <person name="Kanesaki Y."/>
            <person name="Suzuki T."/>
        </authorList>
    </citation>
    <scope>NUCLEOTIDE SEQUENCE [LARGE SCALE GENOMIC DNA]</scope>
    <source>
        <strain evidence="2">Heshi-B3</strain>
    </source>
</reference>
<dbReference type="PANTHER" id="PTHR10000:SF55">
    <property type="entry name" value="5-AMINO-6-(5-PHOSPHO-D-RIBITYLAMINO)URACIL PHOSPHATASE YCSE"/>
    <property type="match status" value="1"/>
</dbReference>
<reference evidence="1 2" key="2">
    <citation type="journal article" date="2016" name="Genome Announc.">
        <title>Draft Genome Sequence of Oceanobacillus picturae Heshi-B3, Isolated from Fermented Rice Bran in a Traditional Japanese Seafood Dish.</title>
        <authorList>
            <person name="Akuzawa S."/>
            <person name="Nagaoka J."/>
            <person name="Kanekatsu M."/>
            <person name="Kanesaki Y."/>
            <person name="Suzuki T."/>
        </authorList>
    </citation>
    <scope>NUCLEOTIDE SEQUENCE [LARGE SCALE GENOMIC DNA]</scope>
    <source>
        <strain evidence="1 2">Heshi-B3</strain>
    </source>
</reference>
<dbReference type="OrthoDB" id="9806027at2"/>
<dbReference type="PROSITE" id="PS01229">
    <property type="entry name" value="COF_2"/>
    <property type="match status" value="1"/>
</dbReference>
<dbReference type="PROSITE" id="PS01228">
    <property type="entry name" value="COF_1"/>
    <property type="match status" value="1"/>
</dbReference>
<accession>A0A0U9H334</accession>
<dbReference type="InterPro" id="IPR036412">
    <property type="entry name" value="HAD-like_sf"/>
</dbReference>
<dbReference type="GO" id="GO:0005829">
    <property type="term" value="C:cytosol"/>
    <property type="evidence" value="ECO:0007669"/>
    <property type="project" value="TreeGrafter"/>
</dbReference>
<evidence type="ECO:0000313" key="2">
    <source>
        <dbReference type="Proteomes" id="UP000052946"/>
    </source>
</evidence>
<dbReference type="InterPro" id="IPR023214">
    <property type="entry name" value="HAD_sf"/>
</dbReference>
<dbReference type="GO" id="GO:0016791">
    <property type="term" value="F:phosphatase activity"/>
    <property type="evidence" value="ECO:0007669"/>
    <property type="project" value="UniProtKB-ARBA"/>
</dbReference>
<sequence length="281" mass="31383">MKLIAIDLDGTLLSSNGTISEGNVKAIKSAQEEGHVVAISSGRSLHDTREIMRRADITCPIITGNGAKSYHAEEYIHNLYFSDQVLDSMMDVLIDSGLYFEIYTKDGILVEENGREQLEQEIRDLGEDDPSWAEKVVEIQYQQHGLQYVPKYTDIDFAGKQVYKLFVMSFQKDELDKLRDQIADRTDISITTSGRQKLEIGHPEASKGHALELIADYFSVPLENTVAIGDNFNDLSMFEKAGVSIAMGNAEAEVKQRCTYVTGGHDEDGVAEAFRKYILNS</sequence>